<proteinExistence type="inferred from homology"/>
<keyword evidence="2" id="KW-0808">Transferase</keyword>
<accession>A0AAP0D8N6</accession>
<evidence type="ECO:0000256" key="8">
    <source>
        <dbReference type="RuleBase" id="RU362109"/>
    </source>
</evidence>
<evidence type="ECO:0000256" key="2">
    <source>
        <dbReference type="ARBA" id="ARBA00022679"/>
    </source>
</evidence>
<protein>
    <recommendedName>
        <fullName evidence="1">E2 ubiquitin-conjugating enzyme</fullName>
        <ecNumber evidence="1">2.3.2.23</ecNumber>
    </recommendedName>
</protein>
<dbReference type="FunFam" id="3.10.110.10:FF:000024">
    <property type="entry name" value="Ubiquitin-conjugating enzyme 5, E2"/>
    <property type="match status" value="1"/>
</dbReference>
<dbReference type="SUPFAM" id="SSF54495">
    <property type="entry name" value="UBC-like"/>
    <property type="match status" value="1"/>
</dbReference>
<dbReference type="PROSITE" id="PS00183">
    <property type="entry name" value="UBC_1"/>
    <property type="match status" value="1"/>
</dbReference>
<evidence type="ECO:0000256" key="3">
    <source>
        <dbReference type="ARBA" id="ARBA00022741"/>
    </source>
</evidence>
<comment type="caution">
    <text evidence="11">The sequence shown here is derived from an EMBL/GenBank/DDBJ whole genome shotgun (WGS) entry which is preliminary data.</text>
</comment>
<dbReference type="AlphaFoldDB" id="A0AAP0D8N6"/>
<dbReference type="SMART" id="SM00212">
    <property type="entry name" value="UBCc"/>
    <property type="match status" value="1"/>
</dbReference>
<dbReference type="EMBL" id="JBCNJP010000014">
    <property type="protein sequence ID" value="KAK9068315.1"/>
    <property type="molecule type" value="Genomic_DNA"/>
</dbReference>
<sequence>MSSPSKRKEIDLMKLMMNDFKVETINDSVKDFLVYLNGPPDSPYAGGVWKLRVELPDNYPYSSPSIGFVTQMYHPNVDLMSGTVCVDVLNQTWSPMFDLVNVFEMFLPQLLLNPNPHDPLNEDAAALLLRDKPAYDAKVKEYIERYAKPQVEEEKPSDEEVSEEDKGSGDEAGAAAGPVDP</sequence>
<dbReference type="CDD" id="cd23797">
    <property type="entry name" value="UBCc_UBE2H"/>
    <property type="match status" value="1"/>
</dbReference>
<organism evidence="11 12">
    <name type="scientific">Deinandra increscens subsp. villosa</name>
    <dbReference type="NCBI Taxonomy" id="3103831"/>
    <lineage>
        <taxon>Eukaryota</taxon>
        <taxon>Viridiplantae</taxon>
        <taxon>Streptophyta</taxon>
        <taxon>Embryophyta</taxon>
        <taxon>Tracheophyta</taxon>
        <taxon>Spermatophyta</taxon>
        <taxon>Magnoliopsida</taxon>
        <taxon>eudicotyledons</taxon>
        <taxon>Gunneridae</taxon>
        <taxon>Pentapetalae</taxon>
        <taxon>asterids</taxon>
        <taxon>campanulids</taxon>
        <taxon>Asterales</taxon>
        <taxon>Asteraceae</taxon>
        <taxon>Asteroideae</taxon>
        <taxon>Heliantheae alliance</taxon>
        <taxon>Madieae</taxon>
        <taxon>Madiinae</taxon>
        <taxon>Deinandra</taxon>
    </lineage>
</organism>
<dbReference type="EC" id="2.3.2.23" evidence="1"/>
<feature type="region of interest" description="Disordered" evidence="9">
    <location>
        <begin position="146"/>
        <end position="181"/>
    </location>
</feature>
<evidence type="ECO:0000256" key="7">
    <source>
        <dbReference type="PROSITE-ProRule" id="PRU10133"/>
    </source>
</evidence>
<dbReference type="InterPro" id="IPR023313">
    <property type="entry name" value="UBQ-conjugating_AS"/>
</dbReference>
<comment type="function">
    <text evidence="6">Accepts the ubiquitin from the E1 complex and catalyzes its covalent attachment to other proteins.</text>
</comment>
<dbReference type="Proteomes" id="UP001408789">
    <property type="component" value="Unassembled WGS sequence"/>
</dbReference>
<comment type="similarity">
    <text evidence="8">Belongs to the ubiquitin-conjugating enzyme family.</text>
</comment>
<evidence type="ECO:0000256" key="4">
    <source>
        <dbReference type="ARBA" id="ARBA00022786"/>
    </source>
</evidence>
<evidence type="ECO:0000313" key="11">
    <source>
        <dbReference type="EMBL" id="KAK9068315.1"/>
    </source>
</evidence>
<gene>
    <name evidence="11" type="ORF">SSX86_012426</name>
</gene>
<dbReference type="Pfam" id="PF00179">
    <property type="entry name" value="UQ_con"/>
    <property type="match status" value="1"/>
</dbReference>
<dbReference type="InterPro" id="IPR016135">
    <property type="entry name" value="UBQ-conjugating_enzyme/RWD"/>
</dbReference>
<evidence type="ECO:0000259" key="10">
    <source>
        <dbReference type="PROSITE" id="PS50127"/>
    </source>
</evidence>
<keyword evidence="4 8" id="KW-0833">Ubl conjugation pathway</keyword>
<dbReference type="GO" id="GO:0005524">
    <property type="term" value="F:ATP binding"/>
    <property type="evidence" value="ECO:0007669"/>
    <property type="project" value="UniProtKB-UniRule"/>
</dbReference>
<evidence type="ECO:0000256" key="6">
    <source>
        <dbReference type="ARBA" id="ARBA00056190"/>
    </source>
</evidence>
<keyword evidence="3 8" id="KW-0547">Nucleotide-binding</keyword>
<evidence type="ECO:0000256" key="5">
    <source>
        <dbReference type="ARBA" id="ARBA00022840"/>
    </source>
</evidence>
<dbReference type="GO" id="GO:0061631">
    <property type="term" value="F:ubiquitin conjugating enzyme activity"/>
    <property type="evidence" value="ECO:0007669"/>
    <property type="project" value="UniProtKB-EC"/>
</dbReference>
<keyword evidence="12" id="KW-1185">Reference proteome</keyword>
<feature type="active site" description="Glycyl thioester intermediate" evidence="7">
    <location>
        <position position="85"/>
    </location>
</feature>
<dbReference type="PANTHER" id="PTHR24068">
    <property type="entry name" value="UBIQUITIN-CONJUGATING ENZYME E2"/>
    <property type="match status" value="1"/>
</dbReference>
<dbReference type="PROSITE" id="PS50127">
    <property type="entry name" value="UBC_2"/>
    <property type="match status" value="1"/>
</dbReference>
<feature type="domain" description="UBC core" evidence="10">
    <location>
        <begin position="3"/>
        <end position="148"/>
    </location>
</feature>
<evidence type="ECO:0000256" key="1">
    <source>
        <dbReference type="ARBA" id="ARBA00012486"/>
    </source>
</evidence>
<keyword evidence="5 8" id="KW-0067">ATP-binding</keyword>
<name>A0AAP0D8N6_9ASTR</name>
<evidence type="ECO:0000313" key="12">
    <source>
        <dbReference type="Proteomes" id="UP001408789"/>
    </source>
</evidence>
<dbReference type="GO" id="GO:0006511">
    <property type="term" value="P:ubiquitin-dependent protein catabolic process"/>
    <property type="evidence" value="ECO:0007669"/>
    <property type="project" value="UniProtKB-ARBA"/>
</dbReference>
<reference evidence="11 12" key="1">
    <citation type="submission" date="2024-04" db="EMBL/GenBank/DDBJ databases">
        <title>The reference genome of an endangered Asteraceae, Deinandra increscens subsp. villosa, native to the Central Coast of California.</title>
        <authorList>
            <person name="Guilliams M."/>
            <person name="Hasenstab-Lehman K."/>
            <person name="Meyer R."/>
            <person name="Mcevoy S."/>
        </authorList>
    </citation>
    <scope>NUCLEOTIDE SEQUENCE [LARGE SCALE GENOMIC DNA]</scope>
    <source>
        <tissue evidence="11">Leaf</tissue>
    </source>
</reference>
<evidence type="ECO:0000256" key="9">
    <source>
        <dbReference type="SAM" id="MobiDB-lite"/>
    </source>
</evidence>
<dbReference type="InterPro" id="IPR000608">
    <property type="entry name" value="UBC"/>
</dbReference>
<dbReference type="Gene3D" id="3.10.110.10">
    <property type="entry name" value="Ubiquitin Conjugating Enzyme"/>
    <property type="match status" value="1"/>
</dbReference>